<dbReference type="EMBL" id="JAHUZN010000007">
    <property type="protein sequence ID" value="KAG8488963.1"/>
    <property type="molecule type" value="Genomic_DNA"/>
</dbReference>
<reference evidence="1 2" key="1">
    <citation type="journal article" date="2021" name="bioRxiv">
        <title>The Gossypium anomalum genome as a resource for cotton improvement and evolutionary analysis of hybrid incompatibility.</title>
        <authorList>
            <person name="Grover C.E."/>
            <person name="Yuan D."/>
            <person name="Arick M.A."/>
            <person name="Miller E.R."/>
            <person name="Hu G."/>
            <person name="Peterson D.G."/>
            <person name="Wendel J.F."/>
            <person name="Udall J.A."/>
        </authorList>
    </citation>
    <scope>NUCLEOTIDE SEQUENCE [LARGE SCALE GENOMIC DNA]</scope>
    <source>
        <strain evidence="1">JFW-Udall</strain>
        <tissue evidence="1">Leaf</tissue>
    </source>
</reference>
<accession>A0A8J6D2L9</accession>
<evidence type="ECO:0000313" key="1">
    <source>
        <dbReference type="EMBL" id="KAG8488963.1"/>
    </source>
</evidence>
<name>A0A8J6D2L9_9ROSI</name>
<proteinExistence type="predicted"/>
<gene>
    <name evidence="1" type="ORF">CXB51_016960</name>
</gene>
<dbReference type="OrthoDB" id="845076at2759"/>
<organism evidence="1 2">
    <name type="scientific">Gossypium anomalum</name>
    <dbReference type="NCBI Taxonomy" id="47600"/>
    <lineage>
        <taxon>Eukaryota</taxon>
        <taxon>Viridiplantae</taxon>
        <taxon>Streptophyta</taxon>
        <taxon>Embryophyta</taxon>
        <taxon>Tracheophyta</taxon>
        <taxon>Spermatophyta</taxon>
        <taxon>Magnoliopsida</taxon>
        <taxon>eudicotyledons</taxon>
        <taxon>Gunneridae</taxon>
        <taxon>Pentapetalae</taxon>
        <taxon>rosids</taxon>
        <taxon>malvids</taxon>
        <taxon>Malvales</taxon>
        <taxon>Malvaceae</taxon>
        <taxon>Malvoideae</taxon>
        <taxon>Gossypium</taxon>
    </lineage>
</organism>
<dbReference type="PANTHER" id="PTHR33874">
    <property type="entry name" value="RING FINGER PROTEIN"/>
    <property type="match status" value="1"/>
</dbReference>
<dbReference type="AlphaFoldDB" id="A0A8J6D2L9"/>
<comment type="caution">
    <text evidence="1">The sequence shown here is derived from an EMBL/GenBank/DDBJ whole genome shotgun (WGS) entry which is preliminary data.</text>
</comment>
<dbReference type="Proteomes" id="UP000701853">
    <property type="component" value="Chromosome 7"/>
</dbReference>
<protein>
    <submittedName>
        <fullName evidence="1">Uncharacterized protein</fullName>
    </submittedName>
</protein>
<dbReference type="PANTHER" id="PTHR33874:SF4">
    <property type="entry name" value="EXPRESSED PROTEIN"/>
    <property type="match status" value="1"/>
</dbReference>
<sequence>MECCHHRHNPDYDSPENHDTFKLKKELETLKSEISLKNILEQNLKVFNNLSESPTYLNDCPLELYARLISTMESKYFLLRLESLNGSNTKIEFPFKKAIGDDKHSAKILINVNQN</sequence>
<keyword evidence="2" id="KW-1185">Reference proteome</keyword>
<evidence type="ECO:0000313" key="2">
    <source>
        <dbReference type="Proteomes" id="UP000701853"/>
    </source>
</evidence>